<gene>
    <name evidence="1" type="ORF">KDW_33360</name>
</gene>
<dbReference type="Proteomes" id="UP000326912">
    <property type="component" value="Unassembled WGS sequence"/>
</dbReference>
<protein>
    <submittedName>
        <fullName evidence="1">Uncharacterized protein</fullName>
    </submittedName>
</protein>
<evidence type="ECO:0000313" key="1">
    <source>
        <dbReference type="EMBL" id="GER89174.1"/>
    </source>
</evidence>
<accession>A0A5J4KI60</accession>
<dbReference type="AlphaFoldDB" id="A0A5J4KI60"/>
<reference evidence="1 2" key="1">
    <citation type="submission" date="2019-10" db="EMBL/GenBank/DDBJ databases">
        <title>Dictyobacter vulcani sp. nov., within the class Ktedonobacteria, isolated from soil of volcanic Mt. Zao.</title>
        <authorList>
            <person name="Zheng Y."/>
            <person name="Wang C.M."/>
            <person name="Sakai Y."/>
            <person name="Abe K."/>
            <person name="Yokota A."/>
            <person name="Yabe S."/>
        </authorList>
    </citation>
    <scope>NUCLEOTIDE SEQUENCE [LARGE SCALE GENOMIC DNA]</scope>
    <source>
        <strain evidence="1 2">W12</strain>
    </source>
</reference>
<organism evidence="1 2">
    <name type="scientific">Dictyobacter vulcani</name>
    <dbReference type="NCBI Taxonomy" id="2607529"/>
    <lineage>
        <taxon>Bacteria</taxon>
        <taxon>Bacillati</taxon>
        <taxon>Chloroflexota</taxon>
        <taxon>Ktedonobacteria</taxon>
        <taxon>Ktedonobacterales</taxon>
        <taxon>Dictyobacteraceae</taxon>
        <taxon>Dictyobacter</taxon>
    </lineage>
</organism>
<keyword evidence="2" id="KW-1185">Reference proteome</keyword>
<sequence length="52" mass="5873">MFAVALLLERLHRLALLYYDAEARVWSPVPGCPLLDFLVLGGGQTEFLVWLV</sequence>
<evidence type="ECO:0000313" key="2">
    <source>
        <dbReference type="Proteomes" id="UP000326912"/>
    </source>
</evidence>
<comment type="caution">
    <text evidence="1">The sequence shown here is derived from an EMBL/GenBank/DDBJ whole genome shotgun (WGS) entry which is preliminary data.</text>
</comment>
<proteinExistence type="predicted"/>
<name>A0A5J4KI60_9CHLR</name>
<dbReference type="EMBL" id="BKZW01000001">
    <property type="protein sequence ID" value="GER89174.1"/>
    <property type="molecule type" value="Genomic_DNA"/>
</dbReference>